<gene>
    <name evidence="2" type="ORF">GCM10023116_32940</name>
</gene>
<evidence type="ECO:0000313" key="2">
    <source>
        <dbReference type="EMBL" id="GAA4651011.1"/>
    </source>
</evidence>
<comment type="caution">
    <text evidence="2">The sequence shown here is derived from an EMBL/GenBank/DDBJ whole genome shotgun (WGS) entry which is preliminary data.</text>
</comment>
<reference evidence="3" key="1">
    <citation type="journal article" date="2019" name="Int. J. Syst. Evol. Microbiol.">
        <title>The Global Catalogue of Microorganisms (GCM) 10K type strain sequencing project: providing services to taxonomists for standard genome sequencing and annotation.</title>
        <authorList>
            <consortium name="The Broad Institute Genomics Platform"/>
            <consortium name="The Broad Institute Genome Sequencing Center for Infectious Disease"/>
            <person name="Wu L."/>
            <person name="Ma J."/>
        </authorList>
    </citation>
    <scope>NUCLEOTIDE SEQUENCE [LARGE SCALE GENOMIC DNA]</scope>
    <source>
        <strain evidence="3">JCM 17805</strain>
    </source>
</reference>
<feature type="region of interest" description="Disordered" evidence="1">
    <location>
        <begin position="81"/>
        <end position="103"/>
    </location>
</feature>
<sequence length="252" mass="27934">MKEFLKTLAPTNWFRESPLPEGAEHPEGIEPGNGLSFTGDIDHSIPEDDYFEGPQAAAPAETIAKPFKPEAPARLPENIEIPEKEEFAKKPAVPAPSRAPELMPRLDGAHSLPEVAINETAKKQLVNADELLEQHWQAFQAAARDRKQLMDEFEQALRDSCRPTTDKPTVLGAVYLAKRKACADALVDTLEDVELSLKKLLDKERRLLKGIHAAQLPGWMREIQAHRLDIESHLMTGAAASVPSRVSLSEEE</sequence>
<evidence type="ECO:0000313" key="3">
    <source>
        <dbReference type="Proteomes" id="UP001500604"/>
    </source>
</evidence>
<organism evidence="2 3">
    <name type="scientific">Kistimonas scapharcae</name>
    <dbReference type="NCBI Taxonomy" id="1036133"/>
    <lineage>
        <taxon>Bacteria</taxon>
        <taxon>Pseudomonadati</taxon>
        <taxon>Pseudomonadota</taxon>
        <taxon>Gammaproteobacteria</taxon>
        <taxon>Oceanospirillales</taxon>
        <taxon>Endozoicomonadaceae</taxon>
        <taxon>Kistimonas</taxon>
    </lineage>
</organism>
<dbReference type="Proteomes" id="UP001500604">
    <property type="component" value="Unassembled WGS sequence"/>
</dbReference>
<name>A0ABP8V540_9GAMM</name>
<evidence type="ECO:0000256" key="1">
    <source>
        <dbReference type="SAM" id="MobiDB-lite"/>
    </source>
</evidence>
<accession>A0ABP8V540</accession>
<dbReference type="RefSeq" id="WP_345197306.1">
    <property type="nucleotide sequence ID" value="NZ_BAABFL010000433.1"/>
</dbReference>
<proteinExistence type="predicted"/>
<feature type="region of interest" description="Disordered" evidence="1">
    <location>
        <begin position="15"/>
        <end position="52"/>
    </location>
</feature>
<keyword evidence="3" id="KW-1185">Reference proteome</keyword>
<protein>
    <submittedName>
        <fullName evidence="2">Uncharacterized protein</fullName>
    </submittedName>
</protein>
<dbReference type="EMBL" id="BAABFL010000433">
    <property type="protein sequence ID" value="GAA4651011.1"/>
    <property type="molecule type" value="Genomic_DNA"/>
</dbReference>